<proteinExistence type="predicted"/>
<dbReference type="EMBL" id="GBRH01185455">
    <property type="protein sequence ID" value="JAE12441.1"/>
    <property type="molecule type" value="Transcribed_RNA"/>
</dbReference>
<organism evidence="1">
    <name type="scientific">Arundo donax</name>
    <name type="common">Giant reed</name>
    <name type="synonym">Donax arundinaceus</name>
    <dbReference type="NCBI Taxonomy" id="35708"/>
    <lineage>
        <taxon>Eukaryota</taxon>
        <taxon>Viridiplantae</taxon>
        <taxon>Streptophyta</taxon>
        <taxon>Embryophyta</taxon>
        <taxon>Tracheophyta</taxon>
        <taxon>Spermatophyta</taxon>
        <taxon>Magnoliopsida</taxon>
        <taxon>Liliopsida</taxon>
        <taxon>Poales</taxon>
        <taxon>Poaceae</taxon>
        <taxon>PACMAD clade</taxon>
        <taxon>Arundinoideae</taxon>
        <taxon>Arundineae</taxon>
        <taxon>Arundo</taxon>
    </lineage>
</organism>
<reference evidence="1" key="1">
    <citation type="submission" date="2014-09" db="EMBL/GenBank/DDBJ databases">
        <authorList>
            <person name="Magalhaes I.L.F."/>
            <person name="Oliveira U."/>
            <person name="Santos F.R."/>
            <person name="Vidigal T.H.D.A."/>
            <person name="Brescovit A.D."/>
            <person name="Santos A.J."/>
        </authorList>
    </citation>
    <scope>NUCLEOTIDE SEQUENCE</scope>
    <source>
        <tissue evidence="1">Shoot tissue taken approximately 20 cm above the soil surface</tissue>
    </source>
</reference>
<reference evidence="1" key="2">
    <citation type="journal article" date="2015" name="Data Brief">
        <title>Shoot transcriptome of the giant reed, Arundo donax.</title>
        <authorList>
            <person name="Barrero R.A."/>
            <person name="Guerrero F.D."/>
            <person name="Moolhuijzen P."/>
            <person name="Goolsby J.A."/>
            <person name="Tidwell J."/>
            <person name="Bellgard S.E."/>
            <person name="Bellgard M.I."/>
        </authorList>
    </citation>
    <scope>NUCLEOTIDE SEQUENCE</scope>
    <source>
        <tissue evidence="1">Shoot tissue taken approximately 20 cm above the soil surface</tissue>
    </source>
</reference>
<name>A0A0A9FQ60_ARUDO</name>
<evidence type="ECO:0000313" key="1">
    <source>
        <dbReference type="EMBL" id="JAE12441.1"/>
    </source>
</evidence>
<protein>
    <submittedName>
        <fullName evidence="1">Uncharacterized protein</fullName>
    </submittedName>
</protein>
<sequence length="34" mass="3864">MGLFVRAPRMILGELYQTTDCRNHSQSDSVEVIP</sequence>
<accession>A0A0A9FQ60</accession>
<dbReference type="AlphaFoldDB" id="A0A0A9FQ60"/>